<keyword evidence="8" id="KW-0472">Membrane</keyword>
<dbReference type="PANTHER" id="PTHR24223:SF443">
    <property type="entry name" value="MULTIDRUG-RESISTANCE LIKE PROTEIN 1, ISOFORM I"/>
    <property type="match status" value="1"/>
</dbReference>
<evidence type="ECO:0000313" key="12">
    <source>
        <dbReference type="Proteomes" id="UP000243308"/>
    </source>
</evidence>
<keyword evidence="4" id="KW-0677">Repeat</keyword>
<evidence type="ECO:0000256" key="5">
    <source>
        <dbReference type="ARBA" id="ARBA00022741"/>
    </source>
</evidence>
<dbReference type="Pfam" id="PF00664">
    <property type="entry name" value="ABC_membrane"/>
    <property type="match status" value="1"/>
</dbReference>
<dbReference type="GO" id="GO:0016020">
    <property type="term" value="C:membrane"/>
    <property type="evidence" value="ECO:0007669"/>
    <property type="project" value="InterPro"/>
</dbReference>
<evidence type="ECO:0000256" key="7">
    <source>
        <dbReference type="ARBA" id="ARBA00022989"/>
    </source>
</evidence>
<name>A0A086TM86_9FUNG</name>
<proteinExistence type="predicted"/>
<dbReference type="InterPro" id="IPR036640">
    <property type="entry name" value="ABC1_TM_sf"/>
</dbReference>
<dbReference type="InterPro" id="IPR050173">
    <property type="entry name" value="ABC_transporter_C-like"/>
</dbReference>
<dbReference type="SUPFAM" id="SSF90123">
    <property type="entry name" value="ABC transporter transmembrane region"/>
    <property type="match status" value="1"/>
</dbReference>
<dbReference type="Gene3D" id="1.20.1560.10">
    <property type="entry name" value="ABC transporter type 1, transmembrane domain"/>
    <property type="match status" value="1"/>
</dbReference>
<keyword evidence="9" id="KW-0732">Signal</keyword>
<dbReference type="GO" id="GO:0012505">
    <property type="term" value="C:endomembrane system"/>
    <property type="evidence" value="ECO:0007669"/>
    <property type="project" value="UniProtKB-SubCell"/>
</dbReference>
<evidence type="ECO:0000256" key="9">
    <source>
        <dbReference type="SAM" id="SignalP"/>
    </source>
</evidence>
<dbReference type="AlphaFoldDB" id="A0A086TM86"/>
<dbReference type="GO" id="GO:0005524">
    <property type="term" value="F:ATP binding"/>
    <property type="evidence" value="ECO:0007669"/>
    <property type="project" value="UniProtKB-KW"/>
</dbReference>
<dbReference type="GO" id="GO:0140359">
    <property type="term" value="F:ABC-type transporter activity"/>
    <property type="evidence" value="ECO:0007669"/>
    <property type="project" value="InterPro"/>
</dbReference>
<evidence type="ECO:0000256" key="2">
    <source>
        <dbReference type="ARBA" id="ARBA00022448"/>
    </source>
</evidence>
<dbReference type="PROSITE" id="PS50929">
    <property type="entry name" value="ABC_TM1F"/>
    <property type="match status" value="1"/>
</dbReference>
<evidence type="ECO:0000259" key="10">
    <source>
        <dbReference type="PROSITE" id="PS50929"/>
    </source>
</evidence>
<gene>
    <name evidence="11" type="ORF">MVEG_11100</name>
</gene>
<reference evidence="11 12" key="1">
    <citation type="submission" date="2011-02" db="EMBL/GenBank/DDBJ databases">
        <title>The Genome Sequence of Mortierella verticillata NRRL 6337.</title>
        <authorList>
            <consortium name="The Broad Institute Genome Sequencing Platform"/>
            <person name="Russ C."/>
            <person name="Cuomo C."/>
            <person name="Burger G."/>
            <person name="Gray M.W."/>
            <person name="Holland P.W.H."/>
            <person name="King N."/>
            <person name="Lang F.B.F."/>
            <person name="Roger A.J."/>
            <person name="Ruiz-Trillo I."/>
            <person name="Young S.K."/>
            <person name="Zeng Q."/>
            <person name="Gargeya S."/>
            <person name="Alvarado L."/>
            <person name="Berlin A."/>
            <person name="Chapman S.B."/>
            <person name="Chen Z."/>
            <person name="Freedman E."/>
            <person name="Gellesch M."/>
            <person name="Goldberg J."/>
            <person name="Griggs A."/>
            <person name="Gujja S."/>
            <person name="Heilman E."/>
            <person name="Heiman D."/>
            <person name="Howarth C."/>
            <person name="Mehta T."/>
            <person name="Neiman D."/>
            <person name="Pearson M."/>
            <person name="Roberts A."/>
            <person name="Saif S."/>
            <person name="Shea T."/>
            <person name="Shenoy N."/>
            <person name="Sisk P."/>
            <person name="Stolte C."/>
            <person name="Sykes S."/>
            <person name="White J."/>
            <person name="Yandava C."/>
            <person name="Haas B."/>
            <person name="Nusbaum C."/>
            <person name="Birren B."/>
        </authorList>
    </citation>
    <scope>NUCLEOTIDE SEQUENCE [LARGE SCALE GENOMIC DNA]</scope>
    <source>
        <strain evidence="11 12">NRRL 6337</strain>
    </source>
</reference>
<keyword evidence="3" id="KW-0812">Transmembrane</keyword>
<keyword evidence="7" id="KW-1133">Transmembrane helix</keyword>
<evidence type="ECO:0000313" key="11">
    <source>
        <dbReference type="EMBL" id="KFH63063.1"/>
    </source>
</evidence>
<feature type="chain" id="PRO_5001816076" description="ABC transmembrane type-1 domain-containing protein" evidence="9">
    <location>
        <begin position="23"/>
        <end position="118"/>
    </location>
</feature>
<evidence type="ECO:0000256" key="4">
    <source>
        <dbReference type="ARBA" id="ARBA00022737"/>
    </source>
</evidence>
<dbReference type="OrthoDB" id="6500128at2759"/>
<feature type="signal peptide" evidence="9">
    <location>
        <begin position="1"/>
        <end position="22"/>
    </location>
</feature>
<comment type="subcellular location">
    <subcellularLocation>
        <location evidence="1">Endomembrane system</location>
        <topology evidence="1">Multi-pass membrane protein</topology>
    </subcellularLocation>
</comment>
<dbReference type="Proteomes" id="UP000243308">
    <property type="component" value="Unassembled WGS sequence"/>
</dbReference>
<keyword evidence="12" id="KW-1185">Reference proteome</keyword>
<protein>
    <recommendedName>
        <fullName evidence="10">ABC transmembrane type-1 domain-containing protein</fullName>
    </recommendedName>
</protein>
<dbReference type="PANTHER" id="PTHR24223">
    <property type="entry name" value="ATP-BINDING CASSETTE SUB-FAMILY C"/>
    <property type="match status" value="1"/>
</dbReference>
<evidence type="ECO:0000256" key="6">
    <source>
        <dbReference type="ARBA" id="ARBA00022840"/>
    </source>
</evidence>
<dbReference type="EMBL" id="KN042429">
    <property type="protein sequence ID" value="KFH63063.1"/>
    <property type="molecule type" value="Genomic_DNA"/>
</dbReference>
<evidence type="ECO:0000256" key="1">
    <source>
        <dbReference type="ARBA" id="ARBA00004127"/>
    </source>
</evidence>
<sequence length="118" mass="12923">MVATFLVTYVVMVMAGLRVCQRLHEQFLDSVMHLPMSFFDTSPLGQIVNRFPSDVFACDDAIPCAFNVDHDLCRFRDGNGDRDCDFDAVVPGAGPAAQCRVCADPDVLYSVLAGAEED</sequence>
<organism evidence="11 12">
    <name type="scientific">Podila verticillata NRRL 6337</name>
    <dbReference type="NCBI Taxonomy" id="1069443"/>
    <lineage>
        <taxon>Eukaryota</taxon>
        <taxon>Fungi</taxon>
        <taxon>Fungi incertae sedis</taxon>
        <taxon>Mucoromycota</taxon>
        <taxon>Mortierellomycotina</taxon>
        <taxon>Mortierellomycetes</taxon>
        <taxon>Mortierellales</taxon>
        <taxon>Mortierellaceae</taxon>
        <taxon>Podila</taxon>
    </lineage>
</organism>
<keyword evidence="2" id="KW-0813">Transport</keyword>
<dbReference type="InterPro" id="IPR011527">
    <property type="entry name" value="ABC1_TM_dom"/>
</dbReference>
<feature type="domain" description="ABC transmembrane type-1" evidence="10">
    <location>
        <begin position="1"/>
        <end position="51"/>
    </location>
</feature>
<accession>A0A086TM86</accession>
<evidence type="ECO:0000256" key="3">
    <source>
        <dbReference type="ARBA" id="ARBA00022692"/>
    </source>
</evidence>
<keyword evidence="6" id="KW-0067">ATP-binding</keyword>
<keyword evidence="5" id="KW-0547">Nucleotide-binding</keyword>
<evidence type="ECO:0000256" key="8">
    <source>
        <dbReference type="ARBA" id="ARBA00023136"/>
    </source>
</evidence>